<accession>A0A8H4MA92</accession>
<keyword evidence="3" id="KW-1185">Reference proteome</keyword>
<evidence type="ECO:0000313" key="2">
    <source>
        <dbReference type="EMBL" id="KAF4237488.1"/>
    </source>
</evidence>
<dbReference type="AlphaFoldDB" id="A0A8H4MA92"/>
<feature type="compositionally biased region" description="Polar residues" evidence="1">
    <location>
        <begin position="169"/>
        <end position="181"/>
    </location>
</feature>
<feature type="compositionally biased region" description="Polar residues" evidence="1">
    <location>
        <begin position="137"/>
        <end position="160"/>
    </location>
</feature>
<feature type="region of interest" description="Disordered" evidence="1">
    <location>
        <begin position="454"/>
        <end position="489"/>
    </location>
</feature>
<feature type="region of interest" description="Disordered" evidence="1">
    <location>
        <begin position="1"/>
        <end position="30"/>
    </location>
</feature>
<feature type="compositionally biased region" description="Basic residues" evidence="1">
    <location>
        <begin position="1"/>
        <end position="13"/>
    </location>
</feature>
<dbReference type="Proteomes" id="UP000653565">
    <property type="component" value="Unassembled WGS sequence"/>
</dbReference>
<name>A0A8H4MA92_9EURO</name>
<evidence type="ECO:0000313" key="3">
    <source>
        <dbReference type="Proteomes" id="UP000653565"/>
    </source>
</evidence>
<feature type="compositionally biased region" description="Polar residues" evidence="1">
    <location>
        <begin position="235"/>
        <end position="244"/>
    </location>
</feature>
<organism evidence="2 3">
    <name type="scientific">Aspergillus fumigatiaffinis</name>
    <dbReference type="NCBI Taxonomy" id="340414"/>
    <lineage>
        <taxon>Eukaryota</taxon>
        <taxon>Fungi</taxon>
        <taxon>Dikarya</taxon>
        <taxon>Ascomycota</taxon>
        <taxon>Pezizomycotina</taxon>
        <taxon>Eurotiomycetes</taxon>
        <taxon>Eurotiomycetidae</taxon>
        <taxon>Eurotiales</taxon>
        <taxon>Aspergillaceae</taxon>
        <taxon>Aspergillus</taxon>
        <taxon>Aspergillus subgen. Fumigati</taxon>
    </lineage>
</organism>
<feature type="compositionally biased region" description="Polar residues" evidence="1">
    <location>
        <begin position="94"/>
        <end position="108"/>
    </location>
</feature>
<dbReference type="EMBL" id="JAAAPX010000045">
    <property type="protein sequence ID" value="KAF4237488.1"/>
    <property type="molecule type" value="Genomic_DNA"/>
</dbReference>
<gene>
    <name evidence="2" type="ORF">CNMCM6805_006986</name>
</gene>
<evidence type="ECO:0000256" key="1">
    <source>
        <dbReference type="SAM" id="MobiDB-lite"/>
    </source>
</evidence>
<reference evidence="2" key="1">
    <citation type="journal article" date="2020" name="bioRxiv">
        <title>Genomic and phenotypic heterogeneity of clinical isolates of the human pathogens Aspergillus fumigatus, Aspergillus lentulus and Aspergillus fumigatiaffinis.</title>
        <authorList>
            <person name="dos Santos R.A.C."/>
            <person name="Steenwyk J.L."/>
            <person name="Rivero-Menendez O."/>
            <person name="Mead M.E."/>
            <person name="Silva L.P."/>
            <person name="Bastos R.W."/>
            <person name="Alastruey-Izquierdo A."/>
            <person name="Goldman G.H."/>
            <person name="Rokas A."/>
        </authorList>
    </citation>
    <scope>NUCLEOTIDE SEQUENCE</scope>
    <source>
        <strain evidence="2">CNM-CM6805</strain>
    </source>
</reference>
<comment type="caution">
    <text evidence="2">The sequence shown here is derived from an EMBL/GenBank/DDBJ whole genome shotgun (WGS) entry which is preliminary data.</text>
</comment>
<reference evidence="2" key="2">
    <citation type="submission" date="2020-04" db="EMBL/GenBank/DDBJ databases">
        <authorList>
            <person name="Santos R.A.C."/>
            <person name="Steenwyk J.L."/>
            <person name="Rivero-Menendez O."/>
            <person name="Mead M.E."/>
            <person name="Silva L.P."/>
            <person name="Bastos R.W."/>
            <person name="Alastruey-Izquierdo A."/>
            <person name="Goldman G.H."/>
            <person name="Rokas A."/>
        </authorList>
    </citation>
    <scope>NUCLEOTIDE SEQUENCE</scope>
    <source>
        <strain evidence="2">CNM-CM6805</strain>
    </source>
</reference>
<protein>
    <recommendedName>
        <fullName evidence="4">CUE domain-containing protein</fullName>
    </recommendedName>
</protein>
<sequence length="695" mass="75767">MAQKTIRKGKKVAGGRSRTDSCGEEAVGSNQLSNVAGDWSRIDSRGKEAVDSNQLSIVAGGRSRAVLRGKEAVGTNQLSIMEAFKRQRGPDCQGPSQRSVLQDDSSVSLIRDNRLQKAVPSGVSTRVNHVTPGPIDQGTSSLAGQEIRSVSGTKRCSSSSDDTEDINTERGSSASSLNPPTKRTKVQEADKRTTIVLPKRRGPVLKVNDDDDEEKPPGSGTSIPPRGRIPASKWYESSFTQDTPMLSRPSKKASPRRTDNGADIAMRERRDPVIMIGDDEEDGMDLSLKPTSRRRPGTLFLSATGRVGLATTAGSGMVSNDAVERNLRDLAARYPAYNVDSLCEVLRANGNGLSAAIRMLDGQTGLDIVEIEGIIDPCSTTCENITDIDGKLAGLVARFPTYEVELLKEILQGCGGNVDEAIAEIELPFSDESETFCEDDVQEHDEEIDQIDDETVNEEDSASIMGDKEVYDSDQEVEDDSEYTDAGEPALPDIEYTDSFERDFYSNFGISSNEVIELQTKFKSRLTAILSHIVHGIAECSFEDLESSSCRRIPEMNADNQAALVDCKSPALPPLVGFLTDSPRSVTLPYPHPGAVRPGITPKASSRTPTPAYSSGHRFYPDGEVWVARLSAVHFQGEFIRPVSCYTLLSGFRLPWPPSGRLDELTPFVVSDERAFRYSVNRPHVDISLPQRLSD</sequence>
<evidence type="ECO:0008006" key="4">
    <source>
        <dbReference type="Google" id="ProtNLM"/>
    </source>
</evidence>
<feature type="region of interest" description="Disordered" evidence="1">
    <location>
        <begin position="87"/>
        <end position="259"/>
    </location>
</feature>
<feature type="compositionally biased region" description="Acidic residues" evidence="1">
    <location>
        <begin position="472"/>
        <end position="485"/>
    </location>
</feature>
<proteinExistence type="predicted"/>
<dbReference type="CDD" id="cd14279">
    <property type="entry name" value="CUE"/>
    <property type="match status" value="1"/>
</dbReference>